<name>A0A368Y0R9_9BURK</name>
<dbReference type="EMBL" id="QPJK01000002">
    <property type="protein sequence ID" value="RCW73843.1"/>
    <property type="molecule type" value="Genomic_DNA"/>
</dbReference>
<gene>
    <name evidence="1" type="ORF">DES41_102157</name>
</gene>
<comment type="caution">
    <text evidence="1">The sequence shown here is derived from an EMBL/GenBank/DDBJ whole genome shotgun (WGS) entry which is preliminary data.</text>
</comment>
<protein>
    <submittedName>
        <fullName evidence="1">Uncharacterized protein</fullName>
    </submittedName>
</protein>
<dbReference type="AlphaFoldDB" id="A0A368Y0R9"/>
<keyword evidence="2" id="KW-1185">Reference proteome</keyword>
<organism evidence="1 2">
    <name type="scientific">Pseudorhodoferax soli</name>
    <dbReference type="NCBI Taxonomy" id="545864"/>
    <lineage>
        <taxon>Bacteria</taxon>
        <taxon>Pseudomonadati</taxon>
        <taxon>Pseudomonadota</taxon>
        <taxon>Betaproteobacteria</taxon>
        <taxon>Burkholderiales</taxon>
        <taxon>Comamonadaceae</taxon>
    </lineage>
</organism>
<sequence length="227" mass="24298">MSIATIDKPRAVRKARAKAPGVGQAKLTQLSDILWQASQWDGDLSSGYSLRLLRIASEMALDDAKNFDALRPDNQVDKAFDLAALVSSARRVPKDQPMPSGLAALIASAHTVLNDLTDCEDCFDDGEERAAVEPAPMLNGYTPMQLMEILDHIACSTEAAAEILMDVEGHIGGEAWTPSQCKTTLHVAAQAVRMVGAMADQASGTHLIGGPIEWSIGDRDLKGNHHA</sequence>
<evidence type="ECO:0000313" key="1">
    <source>
        <dbReference type="EMBL" id="RCW73843.1"/>
    </source>
</evidence>
<evidence type="ECO:0000313" key="2">
    <source>
        <dbReference type="Proteomes" id="UP000252884"/>
    </source>
</evidence>
<proteinExistence type="predicted"/>
<dbReference type="RefSeq" id="WP_114467009.1">
    <property type="nucleotide sequence ID" value="NZ_QPJK01000002.1"/>
</dbReference>
<reference evidence="1 2" key="1">
    <citation type="submission" date="2018-07" db="EMBL/GenBank/DDBJ databases">
        <title>Genomic Encyclopedia of Type Strains, Phase IV (KMG-IV): sequencing the most valuable type-strain genomes for metagenomic binning, comparative biology and taxonomic classification.</title>
        <authorList>
            <person name="Goeker M."/>
        </authorList>
    </citation>
    <scope>NUCLEOTIDE SEQUENCE [LARGE SCALE GENOMIC DNA]</scope>
    <source>
        <strain evidence="1 2">DSM 21634</strain>
    </source>
</reference>
<accession>A0A368Y0R9</accession>
<dbReference type="Proteomes" id="UP000252884">
    <property type="component" value="Unassembled WGS sequence"/>
</dbReference>